<reference evidence="4 5" key="1">
    <citation type="submission" date="2024-06" db="EMBL/GenBank/DDBJ databases">
        <title>The Natural Products Discovery Center: Release of the First 8490 Sequenced Strains for Exploring Actinobacteria Biosynthetic Diversity.</title>
        <authorList>
            <person name="Kalkreuter E."/>
            <person name="Kautsar S.A."/>
            <person name="Yang D."/>
            <person name="Bader C.D."/>
            <person name="Teijaro C.N."/>
            <person name="Fluegel L."/>
            <person name="Davis C.M."/>
            <person name="Simpson J.R."/>
            <person name="Lauterbach L."/>
            <person name="Steele A.D."/>
            <person name="Gui C."/>
            <person name="Meng S."/>
            <person name="Li G."/>
            <person name="Viehrig K."/>
            <person name="Ye F."/>
            <person name="Su P."/>
            <person name="Kiefer A.F."/>
            <person name="Nichols A."/>
            <person name="Cepeda A.J."/>
            <person name="Yan W."/>
            <person name="Fan B."/>
            <person name="Jiang Y."/>
            <person name="Adhikari A."/>
            <person name="Zheng C.-J."/>
            <person name="Schuster L."/>
            <person name="Cowan T.M."/>
            <person name="Smanski M.J."/>
            <person name="Chevrette M.G."/>
            <person name="De Carvalho L.P.S."/>
            <person name="Shen B."/>
        </authorList>
    </citation>
    <scope>NUCLEOTIDE SEQUENCE [LARGE SCALE GENOMIC DNA]</scope>
    <source>
        <strain evidence="4 5">NPDC048946</strain>
    </source>
</reference>
<feature type="region of interest" description="Disordered" evidence="1">
    <location>
        <begin position="61"/>
        <end position="101"/>
    </location>
</feature>
<feature type="region of interest" description="Disordered" evidence="1">
    <location>
        <begin position="1"/>
        <end position="24"/>
    </location>
</feature>
<name>A0ABV3DQJ8_9ACTN</name>
<evidence type="ECO:0000313" key="5">
    <source>
        <dbReference type="Proteomes" id="UP001551482"/>
    </source>
</evidence>
<keyword evidence="2" id="KW-0812">Transmembrane</keyword>
<accession>A0ABV3DQJ8</accession>
<protein>
    <submittedName>
        <fullName evidence="4">DUF1707 domain-containing protein</fullName>
    </submittedName>
</protein>
<dbReference type="RefSeq" id="WP_358360788.1">
    <property type="nucleotide sequence ID" value="NZ_JBEZFP010000108.1"/>
</dbReference>
<evidence type="ECO:0000313" key="4">
    <source>
        <dbReference type="EMBL" id="MEU8138029.1"/>
    </source>
</evidence>
<feature type="compositionally biased region" description="Low complexity" evidence="1">
    <location>
        <begin position="84"/>
        <end position="101"/>
    </location>
</feature>
<evidence type="ECO:0000259" key="3">
    <source>
        <dbReference type="Pfam" id="PF08044"/>
    </source>
</evidence>
<keyword evidence="5" id="KW-1185">Reference proteome</keyword>
<evidence type="ECO:0000256" key="2">
    <source>
        <dbReference type="SAM" id="Phobius"/>
    </source>
</evidence>
<evidence type="ECO:0000256" key="1">
    <source>
        <dbReference type="SAM" id="MobiDB-lite"/>
    </source>
</evidence>
<feature type="compositionally biased region" description="Basic and acidic residues" evidence="1">
    <location>
        <begin position="61"/>
        <end position="75"/>
    </location>
</feature>
<keyword evidence="2" id="KW-1133">Transmembrane helix</keyword>
<sequence>MENAGGTGSDAARPVTAADRERVSGVLRERMASGDLSLGDYQTRLRRVRAAATAGELDAVLRDLPGRRDDAEETRTGGGAGPEASAVSAGAGTDSAAGSRRAGGCAGVLLLLVLVVLVAVAGAYS</sequence>
<feature type="domain" description="DUF1707" evidence="3">
    <location>
        <begin position="16"/>
        <end position="65"/>
    </location>
</feature>
<feature type="transmembrane region" description="Helical" evidence="2">
    <location>
        <begin position="105"/>
        <end position="124"/>
    </location>
</feature>
<keyword evidence="2" id="KW-0472">Membrane</keyword>
<organism evidence="4 5">
    <name type="scientific">Streptodolium elevatio</name>
    <dbReference type="NCBI Taxonomy" id="3157996"/>
    <lineage>
        <taxon>Bacteria</taxon>
        <taxon>Bacillati</taxon>
        <taxon>Actinomycetota</taxon>
        <taxon>Actinomycetes</taxon>
        <taxon>Kitasatosporales</taxon>
        <taxon>Streptomycetaceae</taxon>
        <taxon>Streptodolium</taxon>
    </lineage>
</organism>
<dbReference type="Pfam" id="PF08044">
    <property type="entry name" value="DUF1707"/>
    <property type="match status" value="1"/>
</dbReference>
<proteinExistence type="predicted"/>
<dbReference type="InterPro" id="IPR012551">
    <property type="entry name" value="DUF1707_SHOCT-like"/>
</dbReference>
<dbReference type="EMBL" id="JBEZFP010000108">
    <property type="protein sequence ID" value="MEU8138029.1"/>
    <property type="molecule type" value="Genomic_DNA"/>
</dbReference>
<gene>
    <name evidence="4" type="ORF">AB0C36_31540</name>
</gene>
<comment type="caution">
    <text evidence="4">The sequence shown here is derived from an EMBL/GenBank/DDBJ whole genome shotgun (WGS) entry which is preliminary data.</text>
</comment>
<dbReference type="Proteomes" id="UP001551482">
    <property type="component" value="Unassembled WGS sequence"/>
</dbReference>